<evidence type="ECO:0000313" key="1">
    <source>
        <dbReference type="EMBL" id="KFM62711.1"/>
    </source>
</evidence>
<keyword evidence="2" id="KW-1185">Reference proteome</keyword>
<evidence type="ECO:0000313" key="2">
    <source>
        <dbReference type="Proteomes" id="UP000054359"/>
    </source>
</evidence>
<protein>
    <submittedName>
        <fullName evidence="1">Uncharacterized protein</fullName>
    </submittedName>
</protein>
<dbReference type="EMBL" id="KK114556">
    <property type="protein sequence ID" value="KFM62711.1"/>
    <property type="molecule type" value="Genomic_DNA"/>
</dbReference>
<dbReference type="PROSITE" id="PS51257">
    <property type="entry name" value="PROKAR_LIPOPROTEIN"/>
    <property type="match status" value="1"/>
</dbReference>
<dbReference type="Proteomes" id="UP000054359">
    <property type="component" value="Unassembled WGS sequence"/>
</dbReference>
<sequence>MYRLRYSHYEVVLLSFGASACQIDITDTLLLFHKQLNMF</sequence>
<dbReference type="AlphaFoldDB" id="A0A087TC72"/>
<proteinExistence type="predicted"/>
<accession>A0A087TC72</accession>
<feature type="non-terminal residue" evidence="1">
    <location>
        <position position="39"/>
    </location>
</feature>
<gene>
    <name evidence="1" type="ORF">X975_05404</name>
</gene>
<name>A0A087TC72_STEMI</name>
<organism evidence="1 2">
    <name type="scientific">Stegodyphus mimosarum</name>
    <name type="common">African social velvet spider</name>
    <dbReference type="NCBI Taxonomy" id="407821"/>
    <lineage>
        <taxon>Eukaryota</taxon>
        <taxon>Metazoa</taxon>
        <taxon>Ecdysozoa</taxon>
        <taxon>Arthropoda</taxon>
        <taxon>Chelicerata</taxon>
        <taxon>Arachnida</taxon>
        <taxon>Araneae</taxon>
        <taxon>Araneomorphae</taxon>
        <taxon>Entelegynae</taxon>
        <taxon>Eresoidea</taxon>
        <taxon>Eresidae</taxon>
        <taxon>Stegodyphus</taxon>
    </lineage>
</organism>
<reference evidence="1 2" key="1">
    <citation type="submission" date="2013-11" db="EMBL/GenBank/DDBJ databases">
        <title>Genome sequencing of Stegodyphus mimosarum.</title>
        <authorList>
            <person name="Bechsgaard J."/>
        </authorList>
    </citation>
    <scope>NUCLEOTIDE SEQUENCE [LARGE SCALE GENOMIC DNA]</scope>
</reference>